<sequence length="95" mass="11039">MKTFCWDERAVKINEMTENKNGKDVVLSPCLYGRKLSWGRKLRIIIVDGNRTPTQESRQHQHVKVHTRFLHLSFVSVTECTTQTDAGLASLFFMR</sequence>
<reference evidence="1" key="1">
    <citation type="submission" date="2020-07" db="EMBL/GenBank/DDBJ databases">
        <title>Multicomponent nature underlies the extraordinary mechanical properties of spider dragline silk.</title>
        <authorList>
            <person name="Kono N."/>
            <person name="Nakamura H."/>
            <person name="Mori M."/>
            <person name="Yoshida Y."/>
            <person name="Ohtoshi R."/>
            <person name="Malay A.D."/>
            <person name="Moran D.A.P."/>
            <person name="Tomita M."/>
            <person name="Numata K."/>
            <person name="Arakawa K."/>
        </authorList>
    </citation>
    <scope>NUCLEOTIDE SEQUENCE</scope>
</reference>
<dbReference type="AlphaFoldDB" id="A0A8X6HVQ3"/>
<name>A0A8X6HVQ3_TRICU</name>
<dbReference type="Proteomes" id="UP000887116">
    <property type="component" value="Unassembled WGS sequence"/>
</dbReference>
<protein>
    <submittedName>
        <fullName evidence="1">Uncharacterized protein</fullName>
    </submittedName>
</protein>
<keyword evidence="2" id="KW-1185">Reference proteome</keyword>
<dbReference type="EMBL" id="BMAO01039365">
    <property type="protein sequence ID" value="GFR30932.1"/>
    <property type="molecule type" value="Genomic_DNA"/>
</dbReference>
<dbReference type="OrthoDB" id="6438079at2759"/>
<comment type="caution">
    <text evidence="1">The sequence shown here is derived from an EMBL/GenBank/DDBJ whole genome shotgun (WGS) entry which is preliminary data.</text>
</comment>
<organism evidence="1 2">
    <name type="scientific">Trichonephila clavata</name>
    <name type="common">Joro spider</name>
    <name type="synonym">Nephila clavata</name>
    <dbReference type="NCBI Taxonomy" id="2740835"/>
    <lineage>
        <taxon>Eukaryota</taxon>
        <taxon>Metazoa</taxon>
        <taxon>Ecdysozoa</taxon>
        <taxon>Arthropoda</taxon>
        <taxon>Chelicerata</taxon>
        <taxon>Arachnida</taxon>
        <taxon>Araneae</taxon>
        <taxon>Araneomorphae</taxon>
        <taxon>Entelegynae</taxon>
        <taxon>Araneoidea</taxon>
        <taxon>Nephilidae</taxon>
        <taxon>Trichonephila</taxon>
    </lineage>
</organism>
<accession>A0A8X6HVQ3</accession>
<gene>
    <name evidence="1" type="ORF">TNCT_305511</name>
</gene>
<evidence type="ECO:0000313" key="1">
    <source>
        <dbReference type="EMBL" id="GFR30932.1"/>
    </source>
</evidence>
<proteinExistence type="predicted"/>
<evidence type="ECO:0000313" key="2">
    <source>
        <dbReference type="Proteomes" id="UP000887116"/>
    </source>
</evidence>